<evidence type="ECO:0000256" key="1">
    <source>
        <dbReference type="ARBA" id="ARBA00000085"/>
    </source>
</evidence>
<dbReference type="Gene3D" id="3.40.190.10">
    <property type="entry name" value="Periplasmic binding protein-like II"/>
    <property type="match status" value="2"/>
</dbReference>
<dbReference type="GO" id="GO:0000155">
    <property type="term" value="F:phosphorelay sensor kinase activity"/>
    <property type="evidence" value="ECO:0007669"/>
    <property type="project" value="InterPro"/>
</dbReference>
<dbReference type="PANTHER" id="PTHR43065">
    <property type="entry name" value="SENSOR HISTIDINE KINASE"/>
    <property type="match status" value="1"/>
</dbReference>
<dbReference type="Proteomes" id="UP000252669">
    <property type="component" value="Unassembled WGS sequence"/>
</dbReference>
<keyword evidence="3" id="KW-0597">Phosphoprotein</keyword>
<dbReference type="InterPro" id="IPR003594">
    <property type="entry name" value="HATPase_dom"/>
</dbReference>
<gene>
    <name evidence="6" type="ORF">CRU91_00570</name>
</gene>
<dbReference type="InterPro" id="IPR004358">
    <property type="entry name" value="Sig_transdc_His_kin-like_C"/>
</dbReference>
<comment type="catalytic activity">
    <reaction evidence="1">
        <text>ATP + protein L-histidine = ADP + protein N-phospho-L-histidine.</text>
        <dbReference type="EC" id="2.7.13.3"/>
    </reaction>
</comment>
<organism evidence="6 7">
    <name type="scientific">Aliarcobacter vitoriensis</name>
    <dbReference type="NCBI Taxonomy" id="2011099"/>
    <lineage>
        <taxon>Bacteria</taxon>
        <taxon>Pseudomonadati</taxon>
        <taxon>Campylobacterota</taxon>
        <taxon>Epsilonproteobacteria</taxon>
        <taxon>Campylobacterales</taxon>
        <taxon>Arcobacteraceae</taxon>
        <taxon>Aliarcobacter</taxon>
    </lineage>
</organism>
<evidence type="ECO:0000313" key="6">
    <source>
        <dbReference type="EMBL" id="RBQ30168.1"/>
    </source>
</evidence>
<accession>A0A366MV75</accession>
<dbReference type="InterPro" id="IPR036890">
    <property type="entry name" value="HATPase_C_sf"/>
</dbReference>
<dbReference type="EMBL" id="PDKB01000001">
    <property type="protein sequence ID" value="RBQ30168.1"/>
    <property type="molecule type" value="Genomic_DNA"/>
</dbReference>
<dbReference type="SMART" id="SM00387">
    <property type="entry name" value="HATPase_c"/>
    <property type="match status" value="1"/>
</dbReference>
<dbReference type="OrthoDB" id="5341226at2"/>
<dbReference type="Pfam" id="PF00512">
    <property type="entry name" value="HisKA"/>
    <property type="match status" value="1"/>
</dbReference>
<dbReference type="InterPro" id="IPR036097">
    <property type="entry name" value="HisK_dim/P_sf"/>
</dbReference>
<dbReference type="Gene3D" id="1.10.287.130">
    <property type="match status" value="1"/>
</dbReference>
<evidence type="ECO:0000313" key="7">
    <source>
        <dbReference type="Proteomes" id="UP000252669"/>
    </source>
</evidence>
<name>A0A366MV75_9BACT</name>
<dbReference type="CDD" id="cd00082">
    <property type="entry name" value="HisKA"/>
    <property type="match status" value="1"/>
</dbReference>
<sequence length="564" mass="65323">MKKFIITIFLFTNLFSQNIELTKEEQNFINNTNLRVSITTNWQPFSFTEKEQPLGISYEYWKLIVEKLDLKTQNIFFNNFNKQLESLKNKESDIIFSVGETISRKEYAVFSNKYLSFPISIVTQKDENFIENIEQIINKKIAVGNNFTAHNLLKQNYPNLDLILVDSIKDGLELVSKNKAFAFIDIKPTLSYSIAKYGFNDLKISGNSGINFELKFMIRDDYIQLIPILNKAINSISTEEITNITSRWGNVQFETKFDYETITYIFIPILLIIIGFLYRNYELKKINKSLKLLVEEKTKSLNQINLNLEDLVEKKSKEIIQKENLLNHQSKMAAMGEMLENIAHQWRQPLSIISTVATSLKLKKDMNILEDKDFFESIESINNSSQHLSATIDDFRNFFSKEKEVDEFFISNTIKKAINLLKINLDKYNITIIKEIEDIKVLNYENELIQVILNIISNSIDSLQEEDINNRFIKITTYVSNNNLIITINDNGSGIKDEFLDRIFEPYFTTKHKSQGTGIGLYMSLEIVTKHLQGNIVVSNTETSFNDKLLKGAKCEITIPLNIS</sequence>
<dbReference type="SUPFAM" id="SSF53850">
    <property type="entry name" value="Periplasmic binding protein-like II"/>
    <property type="match status" value="1"/>
</dbReference>
<dbReference type="PRINTS" id="PR00344">
    <property type="entry name" value="BCTRLSENSOR"/>
</dbReference>
<reference evidence="6 7" key="1">
    <citation type="submission" date="2017-10" db="EMBL/GenBank/DDBJ databases">
        <title>Genomics of the genus Arcobacter.</title>
        <authorList>
            <person name="Perez-Cataluna A."/>
            <person name="Figueras M.J."/>
        </authorList>
    </citation>
    <scope>NUCLEOTIDE SEQUENCE [LARGE SCALE GENOMIC DNA]</scope>
    <source>
        <strain evidence="6 7">CECT 9230</strain>
    </source>
</reference>
<dbReference type="SMART" id="SM00388">
    <property type="entry name" value="HisKA"/>
    <property type="match status" value="1"/>
</dbReference>
<feature type="transmembrane region" description="Helical" evidence="4">
    <location>
        <begin position="262"/>
        <end position="281"/>
    </location>
</feature>
<proteinExistence type="predicted"/>
<dbReference type="Pfam" id="PF00497">
    <property type="entry name" value="SBP_bac_3"/>
    <property type="match status" value="1"/>
</dbReference>
<dbReference type="CDD" id="cd01007">
    <property type="entry name" value="PBP2_BvgS_HisK_like"/>
    <property type="match status" value="1"/>
</dbReference>
<dbReference type="InterPro" id="IPR005467">
    <property type="entry name" value="His_kinase_dom"/>
</dbReference>
<evidence type="ECO:0000256" key="2">
    <source>
        <dbReference type="ARBA" id="ARBA00012438"/>
    </source>
</evidence>
<keyword evidence="4" id="KW-0812">Transmembrane</keyword>
<keyword evidence="7" id="KW-1185">Reference proteome</keyword>
<dbReference type="RefSeq" id="WP_113892343.1">
    <property type="nucleotide sequence ID" value="NZ_JANJGA010000002.1"/>
</dbReference>
<evidence type="ECO:0000259" key="5">
    <source>
        <dbReference type="PROSITE" id="PS50109"/>
    </source>
</evidence>
<dbReference type="InterPro" id="IPR003661">
    <property type="entry name" value="HisK_dim/P_dom"/>
</dbReference>
<dbReference type="SUPFAM" id="SSF47384">
    <property type="entry name" value="Homodimeric domain of signal transducing histidine kinase"/>
    <property type="match status" value="1"/>
</dbReference>
<dbReference type="SMART" id="SM00062">
    <property type="entry name" value="PBPb"/>
    <property type="match status" value="1"/>
</dbReference>
<protein>
    <recommendedName>
        <fullName evidence="2">histidine kinase</fullName>
        <ecNumber evidence="2">2.7.13.3</ecNumber>
    </recommendedName>
</protein>
<feature type="domain" description="Histidine kinase" evidence="5">
    <location>
        <begin position="341"/>
        <end position="563"/>
    </location>
</feature>
<dbReference type="AlphaFoldDB" id="A0A366MV75"/>
<dbReference type="Gene3D" id="3.30.565.10">
    <property type="entry name" value="Histidine kinase-like ATPase, C-terminal domain"/>
    <property type="match status" value="1"/>
</dbReference>
<keyword evidence="4" id="KW-0472">Membrane</keyword>
<dbReference type="InterPro" id="IPR001638">
    <property type="entry name" value="Solute-binding_3/MltF_N"/>
</dbReference>
<evidence type="ECO:0000256" key="4">
    <source>
        <dbReference type="SAM" id="Phobius"/>
    </source>
</evidence>
<keyword evidence="4" id="KW-1133">Transmembrane helix</keyword>
<comment type="caution">
    <text evidence="6">The sequence shown here is derived from an EMBL/GenBank/DDBJ whole genome shotgun (WGS) entry which is preliminary data.</text>
</comment>
<dbReference type="Pfam" id="PF02518">
    <property type="entry name" value="HATPase_c"/>
    <property type="match status" value="1"/>
</dbReference>
<evidence type="ECO:0000256" key="3">
    <source>
        <dbReference type="ARBA" id="ARBA00022553"/>
    </source>
</evidence>
<dbReference type="EC" id="2.7.13.3" evidence="2"/>
<dbReference type="PANTHER" id="PTHR43065:SF42">
    <property type="entry name" value="TWO-COMPONENT SENSOR PPRA"/>
    <property type="match status" value="1"/>
</dbReference>
<dbReference type="PROSITE" id="PS50109">
    <property type="entry name" value="HIS_KIN"/>
    <property type="match status" value="1"/>
</dbReference>
<dbReference type="SUPFAM" id="SSF55874">
    <property type="entry name" value="ATPase domain of HSP90 chaperone/DNA topoisomerase II/histidine kinase"/>
    <property type="match status" value="1"/>
</dbReference>